<sequence>WRLSIIFWGELEKVTSSLTSKQEKEVRRGWKLRNGADGAPAFIQSSMIENLKDALLCEKHSPKSAWLFYGEEAEENFVGHSFVPVFNAPEGKEEDGF</sequence>
<reference evidence="1" key="1">
    <citation type="journal article" date="2007" name="PLoS ONE">
        <title>The first genome sequence of an elite grapevine cultivar (Pinot noir Vitis vinifera L.): coping with a highly heterozygous genome.</title>
        <authorList>
            <person name="Velasco R."/>
            <person name="Zharkikh A."/>
            <person name="Troggio M."/>
            <person name="Cartwright D.A."/>
            <person name="Cestaro A."/>
            <person name="Pruss D."/>
            <person name="Pindo M."/>
            <person name="FitzGerald L.M."/>
            <person name="Vezzulli S."/>
            <person name="Reid J."/>
            <person name="Malacarne G."/>
            <person name="Iliev D."/>
            <person name="Coppola G."/>
            <person name="Wardell B."/>
            <person name="Micheletti D."/>
            <person name="Macalma T."/>
            <person name="Facci M."/>
            <person name="Mitchell J.T."/>
            <person name="Perazzolli M."/>
            <person name="Eldredge G."/>
            <person name="Gatto P."/>
            <person name="Oyzerski R."/>
            <person name="Moretto M."/>
            <person name="Gutin N."/>
            <person name="Stefanini M."/>
            <person name="Chen Y."/>
            <person name="Segala C."/>
            <person name="Davenport C."/>
            <person name="Dematte L."/>
            <person name="Mraz A."/>
            <person name="Battilana J."/>
            <person name="Stormo K."/>
            <person name="Costa F."/>
            <person name="Tao Q."/>
            <person name="Si-Ammour A."/>
            <person name="Harkins T."/>
            <person name="Lackey A."/>
            <person name="Perbost C."/>
            <person name="Taillon B."/>
            <person name="Stella A."/>
            <person name="Solovyev V."/>
            <person name="Fawcett J.A."/>
            <person name="Sterck L."/>
            <person name="Vandepoele K."/>
            <person name="Grando S.M."/>
            <person name="Toppo S."/>
            <person name="Moser C."/>
            <person name="Lanchbury J."/>
            <person name="Bogden R."/>
            <person name="Skolnick M."/>
            <person name="Sgaramella V."/>
            <person name="Bhatnagar S.K."/>
            <person name="Fontana P."/>
            <person name="Gutin A."/>
            <person name="Van de Peer Y."/>
            <person name="Salamini F."/>
            <person name="Viola R."/>
        </authorList>
    </citation>
    <scope>NUCLEOTIDE SEQUENCE</scope>
</reference>
<protein>
    <submittedName>
        <fullName evidence="1">Uncharacterized protein</fullName>
    </submittedName>
</protein>
<dbReference type="AlphaFoldDB" id="A5B805"/>
<feature type="non-terminal residue" evidence="1">
    <location>
        <position position="1"/>
    </location>
</feature>
<evidence type="ECO:0000313" key="1">
    <source>
        <dbReference type="EMBL" id="CAN59825.1"/>
    </source>
</evidence>
<proteinExistence type="predicted"/>
<name>A5B805_VITVI</name>
<gene>
    <name evidence="1" type="ORF">VITISV_001984</name>
</gene>
<organism evidence="1">
    <name type="scientific">Vitis vinifera</name>
    <name type="common">Grape</name>
    <dbReference type="NCBI Taxonomy" id="29760"/>
    <lineage>
        <taxon>Eukaryota</taxon>
        <taxon>Viridiplantae</taxon>
        <taxon>Streptophyta</taxon>
        <taxon>Embryophyta</taxon>
        <taxon>Tracheophyta</taxon>
        <taxon>Spermatophyta</taxon>
        <taxon>Magnoliopsida</taxon>
        <taxon>eudicotyledons</taxon>
        <taxon>Gunneridae</taxon>
        <taxon>Pentapetalae</taxon>
        <taxon>rosids</taxon>
        <taxon>Vitales</taxon>
        <taxon>Vitaceae</taxon>
        <taxon>Viteae</taxon>
        <taxon>Vitis</taxon>
    </lineage>
</organism>
<dbReference type="EMBL" id="AM449905">
    <property type="protein sequence ID" value="CAN59825.1"/>
    <property type="molecule type" value="Genomic_DNA"/>
</dbReference>
<accession>A5B805</accession>